<organism evidence="1 2">
    <name type="scientific">Paraclostridium bifermentans</name>
    <name type="common">Clostridium bifermentans</name>
    <dbReference type="NCBI Taxonomy" id="1490"/>
    <lineage>
        <taxon>Bacteria</taxon>
        <taxon>Bacillati</taxon>
        <taxon>Bacillota</taxon>
        <taxon>Clostridia</taxon>
        <taxon>Peptostreptococcales</taxon>
        <taxon>Peptostreptococcaceae</taxon>
        <taxon>Paraclostridium</taxon>
    </lineage>
</organism>
<name>A0ABY8R6Z8_PARBF</name>
<gene>
    <name evidence="1" type="ORF">QJS64_07430</name>
</gene>
<reference evidence="1 2" key="1">
    <citation type="submission" date="2023-04" db="EMBL/GenBank/DDBJ databases">
        <title>Bacteria Genome Submission.</title>
        <authorList>
            <person name="Isaac P."/>
        </authorList>
    </citation>
    <scope>NUCLEOTIDE SEQUENCE [LARGE SCALE GENOMIC DNA]</scope>
    <source>
        <strain evidence="1 2">SampleS7P1</strain>
    </source>
</reference>
<protein>
    <submittedName>
        <fullName evidence="1">Uncharacterized protein</fullName>
    </submittedName>
</protein>
<accession>A0ABY8R6Z8</accession>
<sequence length="74" mass="8687">MNYNDLIVSEKFTPMVYDESDGVFTGESISHFSPVTKFELKERIEDSTLYVSEVFYKNDKITFGFTDPIIYKRI</sequence>
<evidence type="ECO:0000313" key="1">
    <source>
        <dbReference type="EMBL" id="WGX76853.1"/>
    </source>
</evidence>
<dbReference type="EMBL" id="CP124685">
    <property type="protein sequence ID" value="WGX76853.1"/>
    <property type="molecule type" value="Genomic_DNA"/>
</dbReference>
<dbReference type="Proteomes" id="UP001239169">
    <property type="component" value="Chromosome"/>
</dbReference>
<keyword evidence="2" id="KW-1185">Reference proteome</keyword>
<proteinExistence type="predicted"/>
<evidence type="ECO:0000313" key="2">
    <source>
        <dbReference type="Proteomes" id="UP001239169"/>
    </source>
</evidence>